<dbReference type="AlphaFoldDB" id="A0A2K6AZW8"/>
<reference evidence="2" key="2">
    <citation type="submission" date="2025-09" db="UniProtKB">
        <authorList>
            <consortium name="Ensembl"/>
        </authorList>
    </citation>
    <scope>IDENTIFICATION</scope>
</reference>
<dbReference type="Bgee" id="ENSMNEG00000021497">
    <property type="expression patterns" value="Expressed in temporal lobe and 12 other cell types or tissues"/>
</dbReference>
<evidence type="ECO:0000313" key="2">
    <source>
        <dbReference type="Ensembl" id="ENSMNEP00000004699.1"/>
    </source>
</evidence>
<sequence length="55" mass="6545">MRVGDEHCHPELDKPREGRSQNGIAKLSSLLKQVRNDYINLKFYCLRRVKNTFLR</sequence>
<organism evidence="2 3">
    <name type="scientific">Macaca nemestrina</name>
    <name type="common">Pig-tailed macaque</name>
    <dbReference type="NCBI Taxonomy" id="9545"/>
    <lineage>
        <taxon>Eukaryota</taxon>
        <taxon>Metazoa</taxon>
        <taxon>Chordata</taxon>
        <taxon>Craniata</taxon>
        <taxon>Vertebrata</taxon>
        <taxon>Euteleostomi</taxon>
        <taxon>Mammalia</taxon>
        <taxon>Eutheria</taxon>
        <taxon>Euarchontoglires</taxon>
        <taxon>Primates</taxon>
        <taxon>Haplorrhini</taxon>
        <taxon>Catarrhini</taxon>
        <taxon>Cercopithecidae</taxon>
        <taxon>Cercopithecinae</taxon>
        <taxon>Macaca</taxon>
    </lineage>
</organism>
<feature type="compositionally biased region" description="Basic and acidic residues" evidence="1">
    <location>
        <begin position="1"/>
        <end position="19"/>
    </location>
</feature>
<dbReference type="Proteomes" id="UP000233120">
    <property type="component" value="Unassembled WGS sequence"/>
</dbReference>
<dbReference type="Ensembl" id="ENSMNET00000023512.1">
    <property type="protein sequence ID" value="ENSMNEP00000004699.1"/>
    <property type="gene ID" value="ENSMNEG00000021497.1"/>
</dbReference>
<evidence type="ECO:0000256" key="1">
    <source>
        <dbReference type="SAM" id="MobiDB-lite"/>
    </source>
</evidence>
<protein>
    <submittedName>
        <fullName evidence="2">Uncharacterized protein</fullName>
    </submittedName>
</protein>
<dbReference type="OMA" id="GDEHCHP"/>
<accession>A0A2K6AZW8</accession>
<keyword evidence="3" id="KW-1185">Reference proteome</keyword>
<reference evidence="2" key="1">
    <citation type="submission" date="2025-08" db="UniProtKB">
        <authorList>
            <consortium name="Ensembl"/>
        </authorList>
    </citation>
    <scope>IDENTIFICATION</scope>
</reference>
<proteinExistence type="predicted"/>
<name>A0A2K6AZW8_MACNE</name>
<evidence type="ECO:0000313" key="3">
    <source>
        <dbReference type="Proteomes" id="UP000233120"/>
    </source>
</evidence>
<feature type="region of interest" description="Disordered" evidence="1">
    <location>
        <begin position="1"/>
        <end position="20"/>
    </location>
</feature>